<dbReference type="InterPro" id="IPR052514">
    <property type="entry name" value="SAM-dependent_MTase"/>
</dbReference>
<feature type="region of interest" description="Disordered" evidence="1">
    <location>
        <begin position="132"/>
        <end position="164"/>
    </location>
</feature>
<name>A0ABP0LRK4_9DINO</name>
<keyword evidence="4" id="KW-1185">Reference proteome</keyword>
<dbReference type="SUPFAM" id="SSF53335">
    <property type="entry name" value="S-adenosyl-L-methionine-dependent methyltransferases"/>
    <property type="match status" value="1"/>
</dbReference>
<feature type="domain" description="Methyltransferase FkbM" evidence="2">
    <location>
        <begin position="1555"/>
        <end position="1725"/>
    </location>
</feature>
<dbReference type="InterPro" id="IPR011990">
    <property type="entry name" value="TPR-like_helical_dom_sf"/>
</dbReference>
<evidence type="ECO:0000259" key="2">
    <source>
        <dbReference type="Pfam" id="PF05050"/>
    </source>
</evidence>
<gene>
    <name evidence="3" type="ORF">SCF082_LOCUS24073</name>
</gene>
<evidence type="ECO:0000256" key="1">
    <source>
        <dbReference type="SAM" id="MobiDB-lite"/>
    </source>
</evidence>
<evidence type="ECO:0000313" key="3">
    <source>
        <dbReference type="EMBL" id="CAK9041775.1"/>
    </source>
</evidence>
<dbReference type="NCBIfam" id="TIGR01444">
    <property type="entry name" value="fkbM_fam"/>
    <property type="match status" value="1"/>
</dbReference>
<dbReference type="InterPro" id="IPR029063">
    <property type="entry name" value="SAM-dependent_MTases_sf"/>
</dbReference>
<evidence type="ECO:0000313" key="4">
    <source>
        <dbReference type="Proteomes" id="UP001642464"/>
    </source>
</evidence>
<dbReference type="PANTHER" id="PTHR34203">
    <property type="entry name" value="METHYLTRANSFERASE, FKBM FAMILY PROTEIN"/>
    <property type="match status" value="1"/>
</dbReference>
<proteinExistence type="predicted"/>
<accession>A0ABP0LRK4</accession>
<feature type="compositionally biased region" description="Basic and acidic residues" evidence="1">
    <location>
        <begin position="1423"/>
        <end position="1444"/>
    </location>
</feature>
<feature type="region of interest" description="Disordered" evidence="1">
    <location>
        <begin position="1423"/>
        <end position="1453"/>
    </location>
</feature>
<dbReference type="Proteomes" id="UP001642464">
    <property type="component" value="Unassembled WGS sequence"/>
</dbReference>
<dbReference type="Pfam" id="PF05050">
    <property type="entry name" value="Methyltransf_21"/>
    <property type="match status" value="1"/>
</dbReference>
<dbReference type="PANTHER" id="PTHR34203:SF15">
    <property type="entry name" value="SLL1173 PROTEIN"/>
    <property type="match status" value="1"/>
</dbReference>
<feature type="compositionally biased region" description="Basic and acidic residues" evidence="1">
    <location>
        <begin position="136"/>
        <end position="151"/>
    </location>
</feature>
<dbReference type="EMBL" id="CAXAMM010017735">
    <property type="protein sequence ID" value="CAK9041775.1"/>
    <property type="molecule type" value="Genomic_DNA"/>
</dbReference>
<dbReference type="Gene3D" id="1.25.40.10">
    <property type="entry name" value="Tetratricopeptide repeat domain"/>
    <property type="match status" value="1"/>
</dbReference>
<protein>
    <submittedName>
        <fullName evidence="3">Chloroplastic</fullName>
    </submittedName>
</protein>
<sequence>MSLPNLAKQQHDSKAWEMEEDIKRESRVGAERQENCMEIVGSLSGELPGSRAGPGSRHLQCPLPHHAAAASAGARLCHGWLYPHFRFCAAQEAEEADQCAVREVFGLCYSGASLDDALSTMTIDRDMLRSLLMPRPKIEKPPSREPREPLKRKQPKPSPPPAQLVLEQEPSTFQLRDGGGTISTADWFQPQQADLGIKEWDLVQRLDAHAQARARTPWLNEEEVQILRSDFAFFLKSQGVAAPARRFVPGSLVWYTTGAFWLKPRLQVWFHMLGKVRLRFQSLQREQLEDLYHCLDRDCRVSRLPRLCDIQAGWKLLEIGGHAVQNRADILCAPLKRDQAWLKFGEDGSAEIRLSSEELAVARFFMRLLQHAPVHLVDLPGPCVVAAADAYAEGTRAGVGGWFLPEGAELHPPNIFWFSCEVEWAALPAWFTKDLRDLQSAIAALEALAQLILLSCQRSQLSLEAKMGRISLRQQCDNMGVVCSTAKHLPMKQSVLESDPRTLTAESISLNFPGSVTGPEEAENLGALEARVNEGEGPEAVQTVLDNSSAEKIEEGSFQYGGRRFTQDPLYNVHIDALTYAALLAVSSPKTGLELLKQMPVVSLQIYSAAVGLCQRMNDWRTGHQLIHDMRSKRCDPDVVTYSFLISCHETANRWREVPRQMATAWLLRGACLVHLIKRRSERLWVRCPFFQVLLVQMLFLKGKVEAYIHGPVLAAHPKLKDHLAELAKVEGLGVGWRQLAEAQGAAPVEASAEVLGAAAALQDMQESPPGYTARRTGRSVPYLLSFLEACGCPSRDQRDRPPAPPAPPLLALLRLEELVRSTFVDARGEELLAMLLEMLHAPVSSEGSLRALLHCCDGNTAFWALSAHSEKQSCAFQHAKAVTIQTLETEDDLGERVEARLEWQMDQVLSHPAILNLRQDPAVPFAVMLWESIRHMLKRSHLLAPGRADDLRHPIAQAMLAAGLLVPRWAPLRFEIPKAARPFLQEWINSQHAKLSWPGRLDYNLQVTKAQGQPEISRVRNLDLILRVWREDKDGEKPMLAAKIVEVRDTRGAKIHTGPLQLRKALKPRDTTEWVRSMKQPYSYFEPMASAGIQLDVQGKDAKGGAISDEDPVKVQSGVREYFDKPKRKEDWLEDDLVGGLNGASDCNQLSQDAILLDWSSYSTPELPLTLRCKWLDCILERRHLFQALANMPPSEAATTRPQVHPMGALSEGGSFNAQEIQAQSIYLGFGGSFDEEKSCCQHADMVDWFQLMEEHLLMNQLAQIIVRKAGIFLDGFTAIPELNGVYVQGDPKVIIGDRPVYWKDNHFFLYHNAQLRRYHLSPRRDGDGTDLFGHAYQFQQRGVAVSTDTPTVWREARPDGSWKTILVKTRIDSGDGRWAPVEPPPELLHQFAESVAAARARQQEQELLAQQQAEQKRLLEAERDKEREAARQKTFAEWRDHGPPPVNGLKPKIEEGKVRKETLKRKKTSAESTSGGIKSRRMYFSTDLQTAQKKYFRWKRMMKRKNLRCPKIRRNTSDLAVFKELMISKVYQPFKGSGVLDCFVAKAGDSLLDVGGNVGLACWSYWHFNQVRKGDCYEPSRGCKSGITKNLKALNLNGCAFQYHDCGVGTENAEAPFVDTTNCSRGGSSRSSLAEFARRMRKGADTYTVQIKCFQDILQDHTVVKMDCEGSELKILATEWHWNKVRLLAVEISVILLRKEHPDGSGWTQFNAILHCLRRGGFTLAKLDPRVFKVEYWNPSTKERSFQSDAICWFARTTLPDPTPPNMTQYTKWWDFDRLMKESLKVLSAKRKVVFGIPLHGDKSQCQAQVIVAVGVGVSAAALSRGLDCKTVWRDGADFWG</sequence>
<organism evidence="3 4">
    <name type="scientific">Durusdinium trenchii</name>
    <dbReference type="NCBI Taxonomy" id="1381693"/>
    <lineage>
        <taxon>Eukaryota</taxon>
        <taxon>Sar</taxon>
        <taxon>Alveolata</taxon>
        <taxon>Dinophyceae</taxon>
        <taxon>Suessiales</taxon>
        <taxon>Symbiodiniaceae</taxon>
        <taxon>Durusdinium</taxon>
    </lineage>
</organism>
<dbReference type="Gene3D" id="3.40.50.150">
    <property type="entry name" value="Vaccinia Virus protein VP39"/>
    <property type="match status" value="1"/>
</dbReference>
<comment type="caution">
    <text evidence="3">The sequence shown here is derived from an EMBL/GenBank/DDBJ whole genome shotgun (WGS) entry which is preliminary data.</text>
</comment>
<dbReference type="InterPro" id="IPR006342">
    <property type="entry name" value="FkbM_mtfrase"/>
</dbReference>
<reference evidence="3 4" key="1">
    <citation type="submission" date="2024-02" db="EMBL/GenBank/DDBJ databases">
        <authorList>
            <person name="Chen Y."/>
            <person name="Shah S."/>
            <person name="Dougan E. K."/>
            <person name="Thang M."/>
            <person name="Chan C."/>
        </authorList>
    </citation>
    <scope>NUCLEOTIDE SEQUENCE [LARGE SCALE GENOMIC DNA]</scope>
</reference>